<name>A0A0F9Q649_9ZZZZ</name>
<feature type="compositionally biased region" description="Gly residues" evidence="1">
    <location>
        <begin position="1"/>
        <end position="20"/>
    </location>
</feature>
<dbReference type="AlphaFoldDB" id="A0A0F9Q649"/>
<feature type="region of interest" description="Disordered" evidence="1">
    <location>
        <begin position="1"/>
        <end position="23"/>
    </location>
</feature>
<evidence type="ECO:0000313" key="2">
    <source>
        <dbReference type="EMBL" id="KKN39470.1"/>
    </source>
</evidence>
<reference evidence="2" key="1">
    <citation type="journal article" date="2015" name="Nature">
        <title>Complex archaea that bridge the gap between prokaryotes and eukaryotes.</title>
        <authorList>
            <person name="Spang A."/>
            <person name="Saw J.H."/>
            <person name="Jorgensen S.L."/>
            <person name="Zaremba-Niedzwiedzka K."/>
            <person name="Martijn J."/>
            <person name="Lind A.E."/>
            <person name="van Eijk R."/>
            <person name="Schleper C."/>
            <person name="Guy L."/>
            <person name="Ettema T.J."/>
        </authorList>
    </citation>
    <scope>NUCLEOTIDE SEQUENCE</scope>
</reference>
<dbReference type="EMBL" id="LAZR01001762">
    <property type="protein sequence ID" value="KKN39470.1"/>
    <property type="molecule type" value="Genomic_DNA"/>
</dbReference>
<proteinExistence type="predicted"/>
<organism evidence="2">
    <name type="scientific">marine sediment metagenome</name>
    <dbReference type="NCBI Taxonomy" id="412755"/>
    <lineage>
        <taxon>unclassified sequences</taxon>
        <taxon>metagenomes</taxon>
        <taxon>ecological metagenomes</taxon>
    </lineage>
</organism>
<accession>A0A0F9Q649</accession>
<protein>
    <submittedName>
        <fullName evidence="2">Uncharacterized protein</fullName>
    </submittedName>
</protein>
<evidence type="ECO:0000256" key="1">
    <source>
        <dbReference type="SAM" id="MobiDB-lite"/>
    </source>
</evidence>
<feature type="non-terminal residue" evidence="2">
    <location>
        <position position="48"/>
    </location>
</feature>
<comment type="caution">
    <text evidence="2">The sequence shown here is derived from an EMBL/GenBank/DDBJ whole genome shotgun (WGS) entry which is preliminary data.</text>
</comment>
<sequence length="48" mass="4808">MSRAGRGGIPSAFGRGGGGQRADAGGAVTALLQMQEQQQGQVAKPLKI</sequence>
<gene>
    <name evidence="2" type="ORF">LCGC14_0742990</name>
</gene>